<name>A0ABU6NTW3_9BACI</name>
<gene>
    <name evidence="1" type="ORF">P9271_00365</name>
</gene>
<dbReference type="EMBL" id="JARTFS010000001">
    <property type="protein sequence ID" value="MED4399812.1"/>
    <property type="molecule type" value="Genomic_DNA"/>
</dbReference>
<proteinExistence type="predicted"/>
<evidence type="ECO:0000313" key="1">
    <source>
        <dbReference type="EMBL" id="MED4399812.1"/>
    </source>
</evidence>
<comment type="caution">
    <text evidence="1">The sequence shown here is derived from an EMBL/GenBank/DDBJ whole genome shotgun (WGS) entry which is preliminary data.</text>
</comment>
<dbReference type="Proteomes" id="UP001342826">
    <property type="component" value="Unassembled WGS sequence"/>
</dbReference>
<reference evidence="1 2" key="1">
    <citation type="submission" date="2023-03" db="EMBL/GenBank/DDBJ databases">
        <title>Bacillus Genome Sequencing.</title>
        <authorList>
            <person name="Dunlap C."/>
        </authorList>
    </citation>
    <scope>NUCLEOTIDE SEQUENCE [LARGE SCALE GENOMIC DNA]</scope>
    <source>
        <strain evidence="1 2">NRS-1717</strain>
    </source>
</reference>
<organism evidence="1 2">
    <name type="scientific">Metabacillus fastidiosus</name>
    <dbReference type="NCBI Taxonomy" id="1458"/>
    <lineage>
        <taxon>Bacteria</taxon>
        <taxon>Bacillati</taxon>
        <taxon>Bacillota</taxon>
        <taxon>Bacilli</taxon>
        <taxon>Bacillales</taxon>
        <taxon>Bacillaceae</taxon>
        <taxon>Metabacillus</taxon>
    </lineage>
</organism>
<evidence type="ECO:0000313" key="2">
    <source>
        <dbReference type="Proteomes" id="UP001342826"/>
    </source>
</evidence>
<keyword evidence="2" id="KW-1185">Reference proteome</keyword>
<accession>A0ABU6NTW3</accession>
<sequence length="110" mass="12455">MVVTGDSYPKAQEKLDLAHKKAVELFEDLVSPVIQGKTNGYQSFFIAPDGSKEGWDLSDEYDEKRKQLADYIDSLAYGDGSNCVQFVDVGFDECYEVEVDRTNKERVDED</sequence>
<dbReference type="RefSeq" id="WP_328014533.1">
    <property type="nucleotide sequence ID" value="NZ_JARTFS010000001.1"/>
</dbReference>
<protein>
    <submittedName>
        <fullName evidence="1">Uncharacterized protein</fullName>
    </submittedName>
</protein>